<keyword evidence="2 5" id="KW-0812">Transmembrane</keyword>
<evidence type="ECO:0000256" key="5">
    <source>
        <dbReference type="SAM" id="Phobius"/>
    </source>
</evidence>
<dbReference type="EMBL" id="JBHMEI010000004">
    <property type="protein sequence ID" value="MFB9201149.1"/>
    <property type="molecule type" value="Genomic_DNA"/>
</dbReference>
<evidence type="ECO:0000256" key="1">
    <source>
        <dbReference type="ARBA" id="ARBA00004141"/>
    </source>
</evidence>
<evidence type="ECO:0000256" key="3">
    <source>
        <dbReference type="ARBA" id="ARBA00022989"/>
    </source>
</evidence>
<feature type="transmembrane region" description="Helical" evidence="5">
    <location>
        <begin position="146"/>
        <end position="165"/>
    </location>
</feature>
<feature type="transmembrane region" description="Helical" evidence="5">
    <location>
        <begin position="171"/>
        <end position="191"/>
    </location>
</feature>
<feature type="transmembrane region" description="Helical" evidence="5">
    <location>
        <begin position="212"/>
        <end position="233"/>
    </location>
</feature>
<dbReference type="Pfam" id="PF01040">
    <property type="entry name" value="UbiA"/>
    <property type="match status" value="1"/>
</dbReference>
<dbReference type="Proteomes" id="UP001589647">
    <property type="component" value="Unassembled WGS sequence"/>
</dbReference>
<evidence type="ECO:0000256" key="2">
    <source>
        <dbReference type="ARBA" id="ARBA00022692"/>
    </source>
</evidence>
<protein>
    <submittedName>
        <fullName evidence="6">UbiA family prenyltransferase</fullName>
    </submittedName>
</protein>
<comment type="caution">
    <text evidence="6">The sequence shown here is derived from an EMBL/GenBank/DDBJ whole genome shotgun (WGS) entry which is preliminary data.</text>
</comment>
<keyword evidence="7" id="KW-1185">Reference proteome</keyword>
<gene>
    <name evidence="6" type="ORF">ACFFV7_08120</name>
</gene>
<feature type="transmembrane region" description="Helical" evidence="5">
    <location>
        <begin position="267"/>
        <end position="288"/>
    </location>
</feature>
<keyword evidence="4 5" id="KW-0472">Membrane</keyword>
<organism evidence="6 7">
    <name type="scientific">Nonomuraea spiralis</name>
    <dbReference type="NCBI Taxonomy" id="46182"/>
    <lineage>
        <taxon>Bacteria</taxon>
        <taxon>Bacillati</taxon>
        <taxon>Actinomycetota</taxon>
        <taxon>Actinomycetes</taxon>
        <taxon>Streptosporangiales</taxon>
        <taxon>Streptosporangiaceae</taxon>
        <taxon>Nonomuraea</taxon>
    </lineage>
</organism>
<dbReference type="InterPro" id="IPR044878">
    <property type="entry name" value="UbiA_sf"/>
</dbReference>
<dbReference type="RefSeq" id="WP_229824450.1">
    <property type="nucleotide sequence ID" value="NZ_BMRC01000012.1"/>
</dbReference>
<evidence type="ECO:0000313" key="6">
    <source>
        <dbReference type="EMBL" id="MFB9201149.1"/>
    </source>
</evidence>
<keyword evidence="3 5" id="KW-1133">Transmembrane helix</keyword>
<name>A0ABV5IBK2_9ACTN</name>
<dbReference type="InterPro" id="IPR000537">
    <property type="entry name" value="UbiA_prenyltransferase"/>
</dbReference>
<sequence length="290" mass="27947">MTDPDPAAAAVVRGGPVRTAVALALACHPGPTVAVTALVTALAVASGRDAAGCVLVAAAVLAGQLSVGWCNDAVDAARDAAAGRAGKPAADGTVSVTAVRVAALAALACCVPLSLASGRSAGLLHLAGVLGAWGYDLGLKATVLSWAPYAAGFGVLPAFVTLGLPGEPWPAWWAVAAAALLGVGAHLANVLPDIEGDLATGVRGWPQRLGAARVRLLVPVPLLAATCLLVLGPAGGPGLAGWLAMAAAAVLAAGGVLPAGRSARAPFAAAVAVAAVDVLLLLANGAVLTA</sequence>
<evidence type="ECO:0000256" key="4">
    <source>
        <dbReference type="ARBA" id="ARBA00023136"/>
    </source>
</evidence>
<evidence type="ECO:0000313" key="7">
    <source>
        <dbReference type="Proteomes" id="UP001589647"/>
    </source>
</evidence>
<dbReference type="Gene3D" id="1.10.357.140">
    <property type="entry name" value="UbiA prenyltransferase"/>
    <property type="match status" value="1"/>
</dbReference>
<proteinExistence type="predicted"/>
<feature type="transmembrane region" description="Helical" evidence="5">
    <location>
        <begin position="239"/>
        <end position="260"/>
    </location>
</feature>
<accession>A0ABV5IBK2</accession>
<reference evidence="6 7" key="1">
    <citation type="submission" date="2024-09" db="EMBL/GenBank/DDBJ databases">
        <authorList>
            <person name="Sun Q."/>
            <person name="Mori K."/>
        </authorList>
    </citation>
    <scope>NUCLEOTIDE SEQUENCE [LARGE SCALE GENOMIC DNA]</scope>
    <source>
        <strain evidence="6 7">CCM 3426</strain>
    </source>
</reference>
<comment type="subcellular location">
    <subcellularLocation>
        <location evidence="1">Membrane</location>
        <topology evidence="1">Multi-pass membrane protein</topology>
    </subcellularLocation>
</comment>